<accession>A0AAQ1MDL6</accession>
<sequence>MADGAPERFLAALDEGERPAAQALIQLLAEGGCPCALKEARSGPTLSFKRGAKGGSLAVFVCRKSGAKVRLYPQRALADAALLDGLPEGIKDAIRRAAPCKRLVGSGSCNPRCPMGVSFSLDGQPMQLCRHTAFFFPLREKALPALKRLLASELPA</sequence>
<dbReference type="Proteomes" id="UP000474718">
    <property type="component" value="Unassembled WGS sequence"/>
</dbReference>
<comment type="caution">
    <text evidence="2">The sequence shown here is derived from an EMBL/GenBank/DDBJ whole genome shotgun (WGS) entry which is preliminary data.</text>
</comment>
<reference evidence="2" key="2">
    <citation type="submission" date="2016-11" db="EMBL/GenBank/DDBJ databases">
        <authorList>
            <person name="Varghese N."/>
            <person name="Submissions S."/>
        </authorList>
    </citation>
    <scope>NUCLEOTIDE SEQUENCE</scope>
    <source>
        <strain evidence="2">DSM 4029</strain>
    </source>
</reference>
<evidence type="ECO:0000313" key="4">
    <source>
        <dbReference type="Proteomes" id="UP000474718"/>
    </source>
</evidence>
<dbReference type="AlphaFoldDB" id="A0AAQ1MDL6"/>
<reference evidence="3" key="1">
    <citation type="submission" date="2016-11" db="EMBL/GenBank/DDBJ databases">
        <authorList>
            <person name="Jaros S."/>
            <person name="Januszkiewicz K."/>
            <person name="Wedrychowicz H."/>
        </authorList>
    </citation>
    <scope>NUCLEOTIDE SEQUENCE [LARGE SCALE GENOMIC DNA]</scope>
    <source>
        <strain evidence="3">DSM 4029</strain>
    </source>
</reference>
<dbReference type="RefSeq" id="WP_021660364.1">
    <property type="nucleotide sequence ID" value="NZ_FQVY01000002.1"/>
</dbReference>
<dbReference type="Proteomes" id="UP000184089">
    <property type="component" value="Unassembled WGS sequence"/>
</dbReference>
<protein>
    <submittedName>
        <fullName evidence="2">Uncharacterized protein</fullName>
    </submittedName>
</protein>
<keyword evidence="4" id="KW-1185">Reference proteome</keyword>
<dbReference type="EMBL" id="WWVX01000002">
    <property type="protein sequence ID" value="MZL69215.1"/>
    <property type="molecule type" value="Genomic_DNA"/>
</dbReference>
<proteinExistence type="predicted"/>
<organism evidence="2 3">
    <name type="scientific">Bittarella massiliensis</name>
    <name type="common">ex Durand et al. 2017</name>
    <dbReference type="NCBI Taxonomy" id="1720313"/>
    <lineage>
        <taxon>Bacteria</taxon>
        <taxon>Bacillati</taxon>
        <taxon>Bacillota</taxon>
        <taxon>Clostridia</taxon>
        <taxon>Eubacteriales</taxon>
        <taxon>Oscillospiraceae</taxon>
        <taxon>Bittarella (ex Durand et al. 2017)</taxon>
    </lineage>
</organism>
<reference evidence="1 4" key="3">
    <citation type="journal article" date="2019" name="Nat. Med.">
        <title>A library of human gut bacterial isolates paired with longitudinal multiomics data enables mechanistic microbiome research.</title>
        <authorList>
            <person name="Poyet M."/>
            <person name="Groussin M."/>
            <person name="Gibbons S.M."/>
            <person name="Avila-Pacheco J."/>
            <person name="Jiang X."/>
            <person name="Kearney S.M."/>
            <person name="Perrotta A.R."/>
            <person name="Berdy B."/>
            <person name="Zhao S."/>
            <person name="Lieberman T.D."/>
            <person name="Swanson P.K."/>
            <person name="Smith M."/>
            <person name="Roesemann S."/>
            <person name="Alexander J.E."/>
            <person name="Rich S.A."/>
            <person name="Livny J."/>
            <person name="Vlamakis H."/>
            <person name="Clish C."/>
            <person name="Bullock K."/>
            <person name="Deik A."/>
            <person name="Scott J."/>
            <person name="Pierce K.A."/>
            <person name="Xavier R.J."/>
            <person name="Alm E.J."/>
        </authorList>
    </citation>
    <scope>NUCLEOTIDE SEQUENCE [LARGE SCALE GENOMIC DNA]</scope>
    <source>
        <strain evidence="1 4">BIOML-A2</strain>
    </source>
</reference>
<gene>
    <name evidence="1" type="ORF">GT747_05455</name>
    <name evidence="2" type="ORF">SAMN05444424_1662</name>
</gene>
<name>A0AAQ1MDL6_9FIRM</name>
<evidence type="ECO:0000313" key="3">
    <source>
        <dbReference type="Proteomes" id="UP000184089"/>
    </source>
</evidence>
<evidence type="ECO:0000313" key="2">
    <source>
        <dbReference type="EMBL" id="SHG15132.1"/>
    </source>
</evidence>
<dbReference type="EMBL" id="FQVY01000002">
    <property type="protein sequence ID" value="SHG15132.1"/>
    <property type="molecule type" value="Genomic_DNA"/>
</dbReference>
<evidence type="ECO:0000313" key="1">
    <source>
        <dbReference type="EMBL" id="MZL69215.1"/>
    </source>
</evidence>